<dbReference type="GO" id="GO:0006281">
    <property type="term" value="P:DNA repair"/>
    <property type="evidence" value="ECO:0007669"/>
    <property type="project" value="UniProtKB-KW"/>
</dbReference>
<feature type="compositionally biased region" description="Basic and acidic residues" evidence="21">
    <location>
        <begin position="8"/>
        <end position="25"/>
    </location>
</feature>
<evidence type="ECO:0000256" key="11">
    <source>
        <dbReference type="ARBA" id="ARBA00022839"/>
    </source>
</evidence>
<dbReference type="NCBIfam" id="TIGR02777">
    <property type="entry name" value="LigD_PE_dom"/>
    <property type="match status" value="1"/>
</dbReference>
<evidence type="ECO:0000256" key="21">
    <source>
        <dbReference type="SAM" id="MobiDB-lite"/>
    </source>
</evidence>
<dbReference type="InterPro" id="IPR052171">
    <property type="entry name" value="NHEJ_LigD"/>
</dbReference>
<keyword evidence="11" id="KW-0269">Exonuclease</keyword>
<dbReference type="GO" id="GO:0006310">
    <property type="term" value="P:DNA recombination"/>
    <property type="evidence" value="ECO:0007669"/>
    <property type="project" value="UniProtKB-KW"/>
</dbReference>
<dbReference type="Gene3D" id="3.90.920.10">
    <property type="entry name" value="DNA primase, PRIM domain"/>
    <property type="match status" value="1"/>
</dbReference>
<keyword evidence="3 23" id="KW-0436">Ligase</keyword>
<keyword evidence="7" id="KW-0479">Metal-binding</keyword>
<dbReference type="Pfam" id="PF04679">
    <property type="entry name" value="DNA_ligase_A_C"/>
    <property type="match status" value="1"/>
</dbReference>
<dbReference type="CDD" id="cd04862">
    <property type="entry name" value="PaeLigD_Pol_like"/>
    <property type="match status" value="1"/>
</dbReference>
<dbReference type="NCBIfam" id="TIGR02776">
    <property type="entry name" value="NHEJ_ligase_prk"/>
    <property type="match status" value="1"/>
</dbReference>
<evidence type="ECO:0000256" key="12">
    <source>
        <dbReference type="ARBA" id="ARBA00022840"/>
    </source>
</evidence>
<dbReference type="SUPFAM" id="SSF50249">
    <property type="entry name" value="Nucleic acid-binding proteins"/>
    <property type="match status" value="1"/>
</dbReference>
<dbReference type="EMBL" id="LM997413">
    <property type="protein sequence ID" value="CEA02099.1"/>
    <property type="molecule type" value="Genomic_DNA"/>
</dbReference>
<dbReference type="CDD" id="cd07971">
    <property type="entry name" value="OBF_DNA_ligase_LigD"/>
    <property type="match status" value="1"/>
</dbReference>
<dbReference type="Gene3D" id="3.30.1490.70">
    <property type="match status" value="1"/>
</dbReference>
<evidence type="ECO:0000256" key="18">
    <source>
        <dbReference type="ARBA" id="ARBA00023268"/>
    </source>
</evidence>
<dbReference type="InterPro" id="IPR014146">
    <property type="entry name" value="LigD_ligase_dom"/>
</dbReference>
<dbReference type="Pfam" id="PF13298">
    <property type="entry name" value="LigD_N"/>
    <property type="match status" value="1"/>
</dbReference>
<dbReference type="Gene3D" id="3.30.470.30">
    <property type="entry name" value="DNA ligase/mRNA capping enzyme"/>
    <property type="match status" value="1"/>
</dbReference>
<dbReference type="GO" id="GO:0005524">
    <property type="term" value="F:ATP binding"/>
    <property type="evidence" value="ECO:0007669"/>
    <property type="project" value="UniProtKB-KW"/>
</dbReference>
<keyword evidence="13" id="KW-0239">DNA-directed DNA polymerase</keyword>
<dbReference type="PROSITE" id="PS50160">
    <property type="entry name" value="DNA_LIGASE_A3"/>
    <property type="match status" value="1"/>
</dbReference>
<dbReference type="Pfam" id="PF21686">
    <property type="entry name" value="LigD_Prim-Pol"/>
    <property type="match status" value="1"/>
</dbReference>
<evidence type="ECO:0000256" key="8">
    <source>
        <dbReference type="ARBA" id="ARBA00022741"/>
    </source>
</evidence>
<dbReference type="AlphaFoldDB" id="A0A078M736"/>
<protein>
    <recommendedName>
        <fullName evidence="2">DNA ligase (ATP)</fullName>
        <ecNumber evidence="2">6.5.1.1</ecNumber>
    </recommendedName>
    <alternativeName>
        <fullName evidence="19">NHEJ DNA polymerase</fullName>
    </alternativeName>
</protein>
<evidence type="ECO:0000256" key="7">
    <source>
        <dbReference type="ARBA" id="ARBA00022723"/>
    </source>
</evidence>
<evidence type="ECO:0000256" key="1">
    <source>
        <dbReference type="ARBA" id="ARBA00001936"/>
    </source>
</evidence>
<accession>A0A078M736</accession>
<dbReference type="CDD" id="cd07906">
    <property type="entry name" value="Adenylation_DNA_ligase_LigD_LigC"/>
    <property type="match status" value="1"/>
</dbReference>
<evidence type="ECO:0000256" key="16">
    <source>
        <dbReference type="ARBA" id="ARBA00023204"/>
    </source>
</evidence>
<evidence type="ECO:0000256" key="9">
    <source>
        <dbReference type="ARBA" id="ARBA00022763"/>
    </source>
</evidence>
<sequence length="862" mass="95541">MARPLTEYNRKRDFEKTREPPGETARRKRAAAGSLSFVIQKHAARRLHYDFRLELDGTLVSWAVPKGPSLDPKDKRLAVHVEDHPISYGSFEGSIPKGQYGGGDVIVWDHGIWQPHGDPSKAYQEGKLKFTLIGEKLSGDWTLVRTRLPGNSDKEQWLLIKERDQAARPADEYDVVRERPESVISGAVIDEKTGRTQPAAGTARAKPPSKTKTDPRPAAAKGGKGTGKSASKSASKSAFPQTLSPQLATLASQPPAGDWLYEVKYDGYRVMVRFDAKGKVTIFTRNGHDWSAKLPEQVRELGQLKLTSSWLDGELVVLNEDGLPDFQALQNAFDTKSTRQMLLFLFDAPFLQGEDLRQQAVEGRRGALQEVLAEHQGELLRFSETFDADYVSIFRSACAMSLEGIIGKRAGSPYVSRRSADWIKLKCKQRQEFVIIGFTAPKGSRSGFGSLLLGVHDEAGKELRYAGRVGTGFNQARITAIHQQLQALQQKEQPVAGKVPDARTATWVKPQLVGEVEFAEWTGAGVIRQPVFVALRSDKPVEEIVREQPAAPEEVEKVMGRKRVSGKVAGVKISNAQRQIDEQSGATKGDLAEFYESICDWMMPHLAGRPVSLLRAPEGVGGEQFFQKHAERLAIPNIRHLDPALDPEHGSYMEVNNVRALIGAVQMGTIEFHTWGAGSSRIDRADRITLDLDPDPDLPWKSMLDATQLVLAVLDELGLESWLKTSGGKGMHIIIPVARHLDWESAKAFSRAISSFMASQLPDRFTAKMGPNNRVGKIFIDYLRNQFGASTVAAYSVRARPGLPVSVPISRDELPELRSAAQWHIGNLQQRLAGLSGDPWADYHNRQRIKQDHWQQLNAKAP</sequence>
<dbReference type="GO" id="GO:0004527">
    <property type="term" value="F:exonuclease activity"/>
    <property type="evidence" value="ECO:0007669"/>
    <property type="project" value="UniProtKB-KW"/>
</dbReference>
<keyword evidence="4" id="KW-0808">Transferase</keyword>
<keyword evidence="15" id="KW-0233">DNA recombination</keyword>
<feature type="region of interest" description="Disordered" evidence="21">
    <location>
        <begin position="1"/>
        <end position="30"/>
    </location>
</feature>
<comment type="cofactor">
    <cofactor evidence="1">
        <name>Mn(2+)</name>
        <dbReference type="ChEBI" id="CHEBI:29035"/>
    </cofactor>
</comment>
<dbReference type="Pfam" id="PF01068">
    <property type="entry name" value="DNA_ligase_A_M"/>
    <property type="match status" value="1"/>
</dbReference>
<comment type="catalytic activity">
    <reaction evidence="20">
        <text>ATP + (deoxyribonucleotide)n-3'-hydroxyl + 5'-phospho-(deoxyribonucleotide)m = (deoxyribonucleotide)n+m + AMP + diphosphate.</text>
        <dbReference type="EC" id="6.5.1.1"/>
    </reaction>
</comment>
<dbReference type="InterPro" id="IPR014143">
    <property type="entry name" value="NHEJ_ligase_prk"/>
</dbReference>
<evidence type="ECO:0000259" key="22">
    <source>
        <dbReference type="PROSITE" id="PS50160"/>
    </source>
</evidence>
<dbReference type="InterPro" id="IPR014144">
    <property type="entry name" value="LigD_PE_domain"/>
</dbReference>
<name>A0A078M736_9PSED</name>
<dbReference type="EC" id="6.5.1.1" evidence="2"/>
<keyword evidence="16" id="KW-0234">DNA repair</keyword>
<dbReference type="EMBL" id="LK391969">
    <property type="protein sequence ID" value="CEF25729.1"/>
    <property type="molecule type" value="Genomic_DNA"/>
</dbReference>
<dbReference type="Gene3D" id="2.40.50.140">
    <property type="entry name" value="Nucleic acid-binding proteins"/>
    <property type="match status" value="1"/>
</dbReference>
<reference evidence="23" key="1">
    <citation type="submission" date="2014-07" db="EMBL/GenBank/DDBJ databases">
        <authorList>
            <person name="Urmite Genomes Urmite Genomes"/>
        </authorList>
    </citation>
    <scope>NUCLEOTIDE SEQUENCE</scope>
    <source>
        <strain evidence="23">12M76_air</strain>
    </source>
</reference>
<feature type="domain" description="ATP-dependent DNA ligase family profile" evidence="22">
    <location>
        <begin position="334"/>
        <end position="426"/>
    </location>
</feature>
<evidence type="ECO:0000256" key="4">
    <source>
        <dbReference type="ARBA" id="ARBA00022679"/>
    </source>
</evidence>
<dbReference type="GO" id="GO:0046872">
    <property type="term" value="F:metal ion binding"/>
    <property type="evidence" value="ECO:0007669"/>
    <property type="project" value="UniProtKB-KW"/>
</dbReference>
<evidence type="ECO:0000256" key="10">
    <source>
        <dbReference type="ARBA" id="ARBA00022801"/>
    </source>
</evidence>
<evidence type="ECO:0000256" key="20">
    <source>
        <dbReference type="ARBA" id="ARBA00034003"/>
    </source>
</evidence>
<dbReference type="NCBIfam" id="NF004628">
    <property type="entry name" value="PRK05972.1"/>
    <property type="match status" value="1"/>
</dbReference>
<keyword evidence="14" id="KW-0238">DNA-binding</keyword>
<evidence type="ECO:0000256" key="19">
    <source>
        <dbReference type="ARBA" id="ARBA00029943"/>
    </source>
</evidence>
<keyword evidence="6" id="KW-0540">Nuclease</keyword>
<evidence type="ECO:0000256" key="5">
    <source>
        <dbReference type="ARBA" id="ARBA00022695"/>
    </source>
</evidence>
<dbReference type="InterPro" id="IPR012309">
    <property type="entry name" value="DNA_ligase_ATP-dep_C"/>
</dbReference>
<proteinExistence type="predicted"/>
<dbReference type="PATRIC" id="fig|1461581.3.peg.630"/>
<evidence type="ECO:0000256" key="15">
    <source>
        <dbReference type="ARBA" id="ARBA00023172"/>
    </source>
</evidence>
<gene>
    <name evidence="23" type="primary">ligD</name>
    <name evidence="23" type="ORF">BN1049_00642</name>
</gene>
<dbReference type="NCBIfam" id="TIGR02778">
    <property type="entry name" value="ligD_pol"/>
    <property type="match status" value="1"/>
</dbReference>
<keyword evidence="10" id="KW-0378">Hydrolase</keyword>
<dbReference type="InterPro" id="IPR033651">
    <property type="entry name" value="PaeLigD_Pol-like"/>
</dbReference>
<evidence type="ECO:0000256" key="14">
    <source>
        <dbReference type="ARBA" id="ARBA00023125"/>
    </source>
</evidence>
<dbReference type="InterPro" id="IPR012310">
    <property type="entry name" value="DNA_ligase_ATP-dep_cent"/>
</dbReference>
<evidence type="ECO:0000256" key="13">
    <source>
        <dbReference type="ARBA" id="ARBA00022932"/>
    </source>
</evidence>
<dbReference type="RefSeq" id="WP_044498296.1">
    <property type="nucleotide sequence ID" value="NZ_LK391969.1"/>
</dbReference>
<keyword evidence="5" id="KW-0548">Nucleotidyltransferase</keyword>
<dbReference type="GO" id="GO:0003910">
    <property type="term" value="F:DNA ligase (ATP) activity"/>
    <property type="evidence" value="ECO:0007669"/>
    <property type="project" value="UniProtKB-EC"/>
</dbReference>
<keyword evidence="8" id="KW-0547">Nucleotide-binding</keyword>
<feature type="region of interest" description="Disordered" evidence="21">
    <location>
        <begin position="184"/>
        <end position="239"/>
    </location>
</feature>
<evidence type="ECO:0000256" key="2">
    <source>
        <dbReference type="ARBA" id="ARBA00012727"/>
    </source>
</evidence>
<dbReference type="OrthoDB" id="9802472at2"/>
<dbReference type="PANTHER" id="PTHR42705:SF2">
    <property type="entry name" value="BIFUNCTIONAL NON-HOMOLOGOUS END JOINING PROTEIN LIGD"/>
    <property type="match status" value="1"/>
</dbReference>
<dbReference type="InterPro" id="IPR012340">
    <property type="entry name" value="NA-bd_OB-fold"/>
</dbReference>
<dbReference type="GO" id="GO:0003887">
    <property type="term" value="F:DNA-directed DNA polymerase activity"/>
    <property type="evidence" value="ECO:0007669"/>
    <property type="project" value="UniProtKB-KW"/>
</dbReference>
<evidence type="ECO:0000256" key="17">
    <source>
        <dbReference type="ARBA" id="ARBA00023211"/>
    </source>
</evidence>
<dbReference type="InterPro" id="IPR014145">
    <property type="entry name" value="LigD_pol_dom"/>
</dbReference>
<feature type="compositionally biased region" description="Low complexity" evidence="21">
    <location>
        <begin position="227"/>
        <end position="238"/>
    </location>
</feature>
<dbReference type="PANTHER" id="PTHR42705">
    <property type="entry name" value="BIFUNCTIONAL NON-HOMOLOGOUS END JOINING PROTEIN LIGD"/>
    <property type="match status" value="1"/>
</dbReference>
<keyword evidence="9" id="KW-0227">DNA damage</keyword>
<dbReference type="GO" id="GO:0003677">
    <property type="term" value="F:DNA binding"/>
    <property type="evidence" value="ECO:0007669"/>
    <property type="project" value="UniProtKB-KW"/>
</dbReference>
<evidence type="ECO:0000313" key="23">
    <source>
        <dbReference type="EMBL" id="CEA02099.1"/>
    </source>
</evidence>
<keyword evidence="17" id="KW-0464">Manganese</keyword>
<dbReference type="NCBIfam" id="TIGR02779">
    <property type="entry name" value="NHEJ_ligase_lig"/>
    <property type="match status" value="1"/>
</dbReference>
<keyword evidence="18" id="KW-0511">Multifunctional enzyme</keyword>
<keyword evidence="12" id="KW-0067">ATP-binding</keyword>
<evidence type="ECO:0000256" key="3">
    <source>
        <dbReference type="ARBA" id="ARBA00022598"/>
    </source>
</evidence>
<evidence type="ECO:0000256" key="6">
    <source>
        <dbReference type="ARBA" id="ARBA00022722"/>
    </source>
</evidence>
<dbReference type="SUPFAM" id="SSF56091">
    <property type="entry name" value="DNA ligase/mRNA capping enzyme, catalytic domain"/>
    <property type="match status" value="1"/>
</dbReference>
<organism evidence="23">
    <name type="scientific">Pseudomonas saudimassiliensis</name>
    <dbReference type="NCBI Taxonomy" id="1461581"/>
    <lineage>
        <taxon>Bacteria</taxon>
        <taxon>Pseudomonadati</taxon>
        <taxon>Pseudomonadota</taxon>
        <taxon>Gammaproteobacteria</taxon>
        <taxon>Pseudomonadales</taxon>
        <taxon>Pseudomonadaceae</taxon>
        <taxon>Pseudomonas</taxon>
    </lineage>
</organism>